<evidence type="ECO:0000313" key="3">
    <source>
        <dbReference type="EMBL" id="MFC6883410.1"/>
    </source>
</evidence>
<dbReference type="RefSeq" id="WP_378063643.1">
    <property type="nucleotide sequence ID" value="NZ_JBHSXS010000019.1"/>
</dbReference>
<organism evidence="3 4">
    <name type="scientific">Actinomadura yumaensis</name>
    <dbReference type="NCBI Taxonomy" id="111807"/>
    <lineage>
        <taxon>Bacteria</taxon>
        <taxon>Bacillati</taxon>
        <taxon>Actinomycetota</taxon>
        <taxon>Actinomycetes</taxon>
        <taxon>Streptosporangiales</taxon>
        <taxon>Thermomonosporaceae</taxon>
        <taxon>Actinomadura</taxon>
    </lineage>
</organism>
<evidence type="ECO:0000256" key="2">
    <source>
        <dbReference type="SAM" id="Phobius"/>
    </source>
</evidence>
<keyword evidence="2" id="KW-0812">Transmembrane</keyword>
<feature type="transmembrane region" description="Helical" evidence="2">
    <location>
        <begin position="12"/>
        <end position="33"/>
    </location>
</feature>
<name>A0ABW2CR83_9ACTN</name>
<evidence type="ECO:0000256" key="1">
    <source>
        <dbReference type="SAM" id="MobiDB-lite"/>
    </source>
</evidence>
<feature type="region of interest" description="Disordered" evidence="1">
    <location>
        <begin position="126"/>
        <end position="159"/>
    </location>
</feature>
<protein>
    <recommendedName>
        <fullName evidence="5">DUF2637 domain-containing protein</fullName>
    </recommendedName>
</protein>
<evidence type="ECO:0000313" key="4">
    <source>
        <dbReference type="Proteomes" id="UP001596380"/>
    </source>
</evidence>
<feature type="transmembrane region" description="Helical" evidence="2">
    <location>
        <begin position="39"/>
        <end position="60"/>
    </location>
</feature>
<comment type="caution">
    <text evidence="3">The sequence shown here is derived from an EMBL/GenBank/DDBJ whole genome shotgun (WGS) entry which is preliminary data.</text>
</comment>
<keyword evidence="2" id="KW-0472">Membrane</keyword>
<evidence type="ECO:0008006" key="5">
    <source>
        <dbReference type="Google" id="ProtNLM"/>
    </source>
</evidence>
<feature type="transmembrane region" description="Helical" evidence="2">
    <location>
        <begin position="100"/>
        <end position="120"/>
    </location>
</feature>
<proteinExistence type="predicted"/>
<feature type="compositionally biased region" description="Gly residues" evidence="1">
    <location>
        <begin position="237"/>
        <end position="251"/>
    </location>
</feature>
<keyword evidence="4" id="KW-1185">Reference proteome</keyword>
<accession>A0ABW2CR83</accession>
<keyword evidence="2" id="KW-1133">Transmembrane helix</keyword>
<gene>
    <name evidence="3" type="ORF">ACFQKB_26875</name>
</gene>
<feature type="compositionally biased region" description="Low complexity" evidence="1">
    <location>
        <begin position="219"/>
        <end position="236"/>
    </location>
</feature>
<feature type="compositionally biased region" description="Low complexity" evidence="1">
    <location>
        <begin position="355"/>
        <end position="366"/>
    </location>
</feature>
<feature type="region of interest" description="Disordered" evidence="1">
    <location>
        <begin position="174"/>
        <end position="310"/>
    </location>
</feature>
<feature type="compositionally biased region" description="Basic and acidic residues" evidence="1">
    <location>
        <begin position="257"/>
        <end position="276"/>
    </location>
</feature>
<dbReference type="Proteomes" id="UP001596380">
    <property type="component" value="Unassembled WGS sequence"/>
</dbReference>
<dbReference type="EMBL" id="JBHSXS010000019">
    <property type="protein sequence ID" value="MFC6883410.1"/>
    <property type="molecule type" value="Genomic_DNA"/>
</dbReference>
<reference evidence="4" key="1">
    <citation type="journal article" date="2019" name="Int. J. Syst. Evol. Microbiol.">
        <title>The Global Catalogue of Microorganisms (GCM) 10K type strain sequencing project: providing services to taxonomists for standard genome sequencing and annotation.</title>
        <authorList>
            <consortium name="The Broad Institute Genomics Platform"/>
            <consortium name="The Broad Institute Genome Sequencing Center for Infectious Disease"/>
            <person name="Wu L."/>
            <person name="Ma J."/>
        </authorList>
    </citation>
    <scope>NUCLEOTIDE SEQUENCE [LARGE SCALE GENOMIC DNA]</scope>
    <source>
        <strain evidence="4">JCM 3369</strain>
    </source>
</reference>
<feature type="region of interest" description="Disordered" evidence="1">
    <location>
        <begin position="353"/>
        <end position="413"/>
    </location>
</feature>
<feature type="transmembrane region" description="Helical" evidence="2">
    <location>
        <begin position="67"/>
        <end position="88"/>
    </location>
</feature>
<sequence>MKTETARPGRAWAWFVLVLASANQLLFTLWHSIATGMPLVLAVAFGVVPVLLAGALSEIAARAQAGWALRALTFLVMVGTNAISWRGMYGLLYDYTGDPITAGLYPAVGEVAILLALYVATGPPRPAGPAGTRAEPVPEAARPDRSGHAGPYSRTGGAAGPVRKVRALLLYRRRRERDGTAGTGPGTAGPAVHPTAVPPVPVPAVPVDRRTGARGRGRATGTGQTPRTAPPVSAGTPAGGGRAAGTPGGGEPVEVPAPREPEPPVRPEAPVREPARAEPAVGAAGGNTPPVRTRAGGTERLVPSAGRTDDEVVAELARELDRALVRSVRQMRDLTGARKDRAERLLAAYRRHIASDGPAPDASDAGQVVARTGTGGPPSPGAGTERRADGTSGTESARSAEAGRDAQRAPALV</sequence>